<organism evidence="2 3">
    <name type="scientific">Actinomycetospora flava</name>
    <dbReference type="NCBI Taxonomy" id="3129232"/>
    <lineage>
        <taxon>Bacteria</taxon>
        <taxon>Bacillati</taxon>
        <taxon>Actinomycetota</taxon>
        <taxon>Actinomycetes</taxon>
        <taxon>Pseudonocardiales</taxon>
        <taxon>Pseudonocardiaceae</taxon>
        <taxon>Actinomycetospora</taxon>
    </lineage>
</organism>
<sequence length="197" mass="20252">MRDASGGAPAEPEPSARQSGATPEAGPDPVTARSAAHQAAAPQALADEIDAHPALADEVDAHPAVARRLVDALRDADLLAAAETLDVRVGDEAPPEPTVGVTQVRLDRPEVARSDAAPEGPRVRPRSGAPRPPDVHVHIGRVEIVRGPPPAGGPPTPPASEPPVSPAPTPSPATPPARSPLVAVDHADYLARRRGRR</sequence>
<feature type="compositionally biased region" description="Pro residues" evidence="1">
    <location>
        <begin position="147"/>
        <end position="178"/>
    </location>
</feature>
<proteinExistence type="predicted"/>
<evidence type="ECO:0000256" key="1">
    <source>
        <dbReference type="SAM" id="MobiDB-lite"/>
    </source>
</evidence>
<comment type="caution">
    <text evidence="2">The sequence shown here is derived from an EMBL/GenBank/DDBJ whole genome shotgun (WGS) entry which is preliminary data.</text>
</comment>
<dbReference type="Proteomes" id="UP001369736">
    <property type="component" value="Unassembled WGS sequence"/>
</dbReference>
<feature type="compositionally biased region" description="Low complexity" evidence="1">
    <location>
        <begin position="32"/>
        <end position="46"/>
    </location>
</feature>
<feature type="region of interest" description="Disordered" evidence="1">
    <location>
        <begin position="84"/>
        <end position="197"/>
    </location>
</feature>
<protein>
    <submittedName>
        <fullName evidence="2">Uncharacterized protein</fullName>
    </submittedName>
</protein>
<gene>
    <name evidence="2" type="ORF">WCD58_15530</name>
</gene>
<keyword evidence="3" id="KW-1185">Reference proteome</keyword>
<evidence type="ECO:0000313" key="3">
    <source>
        <dbReference type="Proteomes" id="UP001369736"/>
    </source>
</evidence>
<dbReference type="EMBL" id="JBBEGM010000006">
    <property type="protein sequence ID" value="MEJ2862583.1"/>
    <property type="molecule type" value="Genomic_DNA"/>
</dbReference>
<feature type="compositionally biased region" description="Basic and acidic residues" evidence="1">
    <location>
        <begin position="133"/>
        <end position="144"/>
    </location>
</feature>
<dbReference type="RefSeq" id="WP_337703964.1">
    <property type="nucleotide sequence ID" value="NZ_JBBEGM010000006.1"/>
</dbReference>
<reference evidence="2 3" key="1">
    <citation type="submission" date="2024-03" db="EMBL/GenBank/DDBJ databases">
        <title>Actinomycetospora sp. OC33-EN07, a novel actinomycete isolated from wild orchid (Aerides multiflora).</title>
        <authorList>
            <person name="Suriyachadkun C."/>
        </authorList>
    </citation>
    <scope>NUCLEOTIDE SEQUENCE [LARGE SCALE GENOMIC DNA]</scope>
    <source>
        <strain evidence="2 3">OC33-EN07</strain>
    </source>
</reference>
<accession>A0ABU8M811</accession>
<evidence type="ECO:0000313" key="2">
    <source>
        <dbReference type="EMBL" id="MEJ2862583.1"/>
    </source>
</evidence>
<feature type="region of interest" description="Disordered" evidence="1">
    <location>
        <begin position="1"/>
        <end position="51"/>
    </location>
</feature>
<name>A0ABU8M811_9PSEU</name>